<comment type="caution">
    <text evidence="10">The sequence shown here is derived from an EMBL/GenBank/DDBJ whole genome shotgun (WGS) entry which is preliminary data.</text>
</comment>
<comment type="subcellular location">
    <subcellularLocation>
        <location evidence="8">Cell inner membrane</location>
        <topology evidence="8">Multi-pass membrane protein</topology>
    </subcellularLocation>
    <subcellularLocation>
        <location evidence="1">Cell membrane</location>
        <topology evidence="1">Multi-pass membrane protein</topology>
    </subcellularLocation>
</comment>
<feature type="transmembrane region" description="Helical" evidence="8">
    <location>
        <begin position="96"/>
        <end position="117"/>
    </location>
</feature>
<feature type="transmembrane region" description="Helical" evidence="8">
    <location>
        <begin position="208"/>
        <end position="232"/>
    </location>
</feature>
<dbReference type="Gene3D" id="1.20.1720.10">
    <property type="entry name" value="Multidrug resistance protein D"/>
    <property type="match status" value="1"/>
</dbReference>
<reference evidence="11" key="1">
    <citation type="journal article" date="2019" name="Int. J. Syst. Evol. Microbiol.">
        <title>The Global Catalogue of Microorganisms (GCM) 10K type strain sequencing project: providing services to taxonomists for standard genome sequencing and annotation.</title>
        <authorList>
            <consortium name="The Broad Institute Genomics Platform"/>
            <consortium name="The Broad Institute Genome Sequencing Center for Infectious Disease"/>
            <person name="Wu L."/>
            <person name="Ma J."/>
        </authorList>
    </citation>
    <scope>NUCLEOTIDE SEQUENCE [LARGE SCALE GENOMIC DNA]</scope>
    <source>
        <strain evidence="11">KCTC 42447</strain>
    </source>
</reference>
<keyword evidence="4" id="KW-1003">Cell membrane</keyword>
<dbReference type="EMBL" id="JBHRXZ010000018">
    <property type="protein sequence ID" value="MFC3607807.1"/>
    <property type="molecule type" value="Genomic_DNA"/>
</dbReference>
<evidence type="ECO:0000256" key="7">
    <source>
        <dbReference type="ARBA" id="ARBA00023136"/>
    </source>
</evidence>
<dbReference type="InterPro" id="IPR036259">
    <property type="entry name" value="MFS_trans_sf"/>
</dbReference>
<dbReference type="RefSeq" id="WP_386363652.1">
    <property type="nucleotide sequence ID" value="NZ_JBHRXZ010000018.1"/>
</dbReference>
<feature type="transmembrane region" description="Helical" evidence="8">
    <location>
        <begin position="244"/>
        <end position="266"/>
    </location>
</feature>
<dbReference type="SUPFAM" id="SSF103473">
    <property type="entry name" value="MFS general substrate transporter"/>
    <property type="match status" value="1"/>
</dbReference>
<dbReference type="Proteomes" id="UP001595630">
    <property type="component" value="Unassembled WGS sequence"/>
</dbReference>
<protein>
    <recommendedName>
        <fullName evidence="8">Bcr/CflA family efflux transporter</fullName>
    </recommendedName>
</protein>
<feature type="transmembrane region" description="Helical" evidence="8">
    <location>
        <begin position="43"/>
        <end position="60"/>
    </location>
</feature>
<feature type="transmembrane region" description="Helical" evidence="8">
    <location>
        <begin position="161"/>
        <end position="179"/>
    </location>
</feature>
<proteinExistence type="inferred from homology"/>
<evidence type="ECO:0000313" key="11">
    <source>
        <dbReference type="Proteomes" id="UP001595630"/>
    </source>
</evidence>
<keyword evidence="3 8" id="KW-0813">Transport</keyword>
<evidence type="ECO:0000313" key="10">
    <source>
        <dbReference type="EMBL" id="MFC3607807.1"/>
    </source>
</evidence>
<dbReference type="CDD" id="cd17320">
    <property type="entry name" value="MFS_MdfA_MDR_like"/>
    <property type="match status" value="1"/>
</dbReference>
<dbReference type="PANTHER" id="PTHR23502">
    <property type="entry name" value="MAJOR FACILITATOR SUPERFAMILY"/>
    <property type="match status" value="1"/>
</dbReference>
<gene>
    <name evidence="10" type="ORF">ACFOMF_08470</name>
</gene>
<dbReference type="InterPro" id="IPR004812">
    <property type="entry name" value="Efflux_drug-R_Bcr/CmlA"/>
</dbReference>
<keyword evidence="11" id="KW-1185">Reference proteome</keyword>
<dbReference type="InterPro" id="IPR020846">
    <property type="entry name" value="MFS_dom"/>
</dbReference>
<keyword evidence="6 8" id="KW-1133">Transmembrane helix</keyword>
<evidence type="ECO:0000256" key="3">
    <source>
        <dbReference type="ARBA" id="ARBA00022448"/>
    </source>
</evidence>
<name>A0ABV7T674_9GAMM</name>
<comment type="caution">
    <text evidence="8">Lacks conserved residue(s) required for the propagation of feature annotation.</text>
</comment>
<comment type="similarity">
    <text evidence="2 8">Belongs to the major facilitator superfamily. Bcr/CmlA family.</text>
</comment>
<feature type="transmembrane region" description="Helical" evidence="8">
    <location>
        <begin position="364"/>
        <end position="385"/>
    </location>
</feature>
<dbReference type="PROSITE" id="PS50850">
    <property type="entry name" value="MFS"/>
    <property type="match status" value="1"/>
</dbReference>
<accession>A0ABV7T674</accession>
<keyword evidence="7 8" id="KW-0472">Membrane</keyword>
<feature type="transmembrane region" description="Helical" evidence="8">
    <location>
        <begin position="278"/>
        <end position="299"/>
    </location>
</feature>
<dbReference type="PANTHER" id="PTHR23502:SF132">
    <property type="entry name" value="POLYAMINE TRANSPORTER 2-RELATED"/>
    <property type="match status" value="1"/>
</dbReference>
<dbReference type="Pfam" id="PF07690">
    <property type="entry name" value="MFS_1"/>
    <property type="match status" value="1"/>
</dbReference>
<keyword evidence="5 8" id="KW-0812">Transmembrane</keyword>
<evidence type="ECO:0000256" key="1">
    <source>
        <dbReference type="ARBA" id="ARBA00004651"/>
    </source>
</evidence>
<evidence type="ECO:0000256" key="8">
    <source>
        <dbReference type="RuleBase" id="RU365088"/>
    </source>
</evidence>
<feature type="transmembrane region" description="Helical" evidence="8">
    <location>
        <begin position="72"/>
        <end position="90"/>
    </location>
</feature>
<evidence type="ECO:0000256" key="4">
    <source>
        <dbReference type="ARBA" id="ARBA00022475"/>
    </source>
</evidence>
<sequence>MTLRILILLGALSAFGPLAIDLYLPAFPALAQAFGTDIEHVQLTLAAYFVGLAIGQLIYGPLIDRFGRRGPLLIGVVLFSLSSLACALVPDLDWMVAARFIQALGGCVGMVAARTVVRDLCDPTTTAKVFSQLVLVMGVAPILAPVLGGVLLAAFGWPSMFIVLALFGSVCGLAVWRWLPETYPADMPRRPLGGALANYGRLLRDSSFVGNALAGGFAMGGMFAYIAGSPFVYIELYEVSTQHYAWLFGLNAAGFILLAQVNAALMRLRGPQFWLMRWVWVHFASGMALLAVALAQPAALWPLLLPLFCSIASLGCIMPNATACALARHGANAGSASALLGSLQFSIAAVTSAMVGALHDGSSVPLAGVIAVCALLALALTVWTASRD</sequence>
<evidence type="ECO:0000256" key="5">
    <source>
        <dbReference type="ARBA" id="ARBA00022692"/>
    </source>
</evidence>
<keyword evidence="8" id="KW-0997">Cell inner membrane</keyword>
<evidence type="ECO:0000256" key="6">
    <source>
        <dbReference type="ARBA" id="ARBA00022989"/>
    </source>
</evidence>
<feature type="transmembrane region" description="Helical" evidence="8">
    <location>
        <begin position="129"/>
        <end position="155"/>
    </location>
</feature>
<feature type="transmembrane region" description="Helical" evidence="8">
    <location>
        <begin position="338"/>
        <end position="358"/>
    </location>
</feature>
<feature type="transmembrane region" description="Helical" evidence="8">
    <location>
        <begin position="305"/>
        <end position="326"/>
    </location>
</feature>
<evidence type="ECO:0000259" key="9">
    <source>
        <dbReference type="PROSITE" id="PS50850"/>
    </source>
</evidence>
<dbReference type="InterPro" id="IPR011701">
    <property type="entry name" value="MFS"/>
</dbReference>
<feature type="domain" description="Major facilitator superfamily (MFS) profile" evidence="9">
    <location>
        <begin position="2"/>
        <end position="388"/>
    </location>
</feature>
<organism evidence="10 11">
    <name type="scientific">Stutzerimonas tarimensis</name>
    <dbReference type="NCBI Taxonomy" id="1507735"/>
    <lineage>
        <taxon>Bacteria</taxon>
        <taxon>Pseudomonadati</taxon>
        <taxon>Pseudomonadota</taxon>
        <taxon>Gammaproteobacteria</taxon>
        <taxon>Pseudomonadales</taxon>
        <taxon>Pseudomonadaceae</taxon>
        <taxon>Stutzerimonas</taxon>
    </lineage>
</organism>
<dbReference type="NCBIfam" id="TIGR00710">
    <property type="entry name" value="efflux_Bcr_CflA"/>
    <property type="match status" value="1"/>
</dbReference>
<evidence type="ECO:0000256" key="2">
    <source>
        <dbReference type="ARBA" id="ARBA00006236"/>
    </source>
</evidence>